<accession>A0A2P0ZGF5</accession>
<dbReference type="EMBL" id="MG373770">
    <property type="protein sequence ID" value="AVH79542.1"/>
    <property type="molecule type" value="Genomic_DNA"/>
</dbReference>
<evidence type="ECO:0000313" key="1">
    <source>
        <dbReference type="EMBL" id="AVH79542.1"/>
    </source>
</evidence>
<reference evidence="1" key="1">
    <citation type="journal article" date="2018" name="Science">
        <title>Natural noncanonical protein splicing yields products with diverse ?-amino acid residues.</title>
        <authorList>
            <person name="Morinaka B.I."/>
            <person name="Lakis E."/>
            <person name="Verest M."/>
            <person name="Helf M.J."/>
            <person name="Scalvenzi T."/>
            <person name="Vagstad A.L."/>
            <person name="Sims J."/>
            <person name="Sunagawa S."/>
            <person name="Gugger M."/>
            <person name="Piel J."/>
        </authorList>
    </citation>
    <scope>NUCLEOTIDE SEQUENCE</scope>
    <source>
        <strain evidence="1">PCC 9413</strain>
    </source>
</reference>
<sequence>MRTDLKFCEWEQIRELLSYARLSAADASKLTVILRCFRNCSHSQLIAL</sequence>
<dbReference type="AlphaFoldDB" id="A0A2P0ZGF5"/>
<name>A0A2P0ZGF5_9SYNC</name>
<proteinExistence type="predicted"/>
<organism evidence="1">
    <name type="scientific">Synechocystis sp. PCC 9413</name>
    <dbReference type="NCBI Taxonomy" id="77760"/>
    <lineage>
        <taxon>Bacteria</taxon>
        <taxon>Bacillati</taxon>
        <taxon>Cyanobacteriota</taxon>
        <taxon>Cyanophyceae</taxon>
        <taxon>Synechococcales</taxon>
        <taxon>Merismopediaceae</taxon>
        <taxon>Synechocystis</taxon>
    </lineage>
</organism>
<protein>
    <submittedName>
        <fullName evidence="1">Uncharacterized protein</fullName>
    </submittedName>
</protein>